<keyword evidence="3 6" id="KW-0732">Signal</keyword>
<evidence type="ECO:0000256" key="6">
    <source>
        <dbReference type="SAM" id="SignalP"/>
    </source>
</evidence>
<dbReference type="RefSeq" id="WP_070090612.1">
    <property type="nucleotide sequence ID" value="NZ_CP016634.1"/>
</dbReference>
<comment type="catalytic activity">
    <reaction evidence="5">
        <text>chorismate = prephenate</text>
        <dbReference type="Rhea" id="RHEA:13897"/>
        <dbReference type="ChEBI" id="CHEBI:29748"/>
        <dbReference type="ChEBI" id="CHEBI:29934"/>
        <dbReference type="EC" id="5.4.99.5"/>
    </reaction>
</comment>
<dbReference type="GO" id="GO:0004106">
    <property type="term" value="F:chorismate mutase activity"/>
    <property type="evidence" value="ECO:0007669"/>
    <property type="project" value="UniProtKB-EC"/>
</dbReference>
<keyword evidence="4 5" id="KW-0413">Isomerase</keyword>
<evidence type="ECO:0000256" key="3">
    <source>
        <dbReference type="ARBA" id="ARBA00022729"/>
    </source>
</evidence>
<reference evidence="8" key="1">
    <citation type="submission" date="2016-07" db="EMBL/GenBank/DDBJ databases">
        <title>New class B carbapenemase carried by novel plasmid in Pseudomonas putida enviromental strain in eastern Amazonia.</title>
        <authorList>
            <person name="Souza C.O."/>
            <person name="Lima K.V."/>
            <person name="Brasiliense D.M."/>
            <person name="Perez-Chaparro P.J."/>
            <person name="Mamizuka E.M."/>
            <person name="Lima M.O."/>
            <person name="Lima L.N."/>
            <person name="McCulloch J.A."/>
        </authorList>
    </citation>
    <scope>NUCLEOTIDE SEQUENCE [LARGE SCALE GENOMIC DNA]</scope>
    <source>
        <strain evidence="8">IEC33019</strain>
    </source>
</reference>
<dbReference type="InterPro" id="IPR008240">
    <property type="entry name" value="Chorismate_mutase_periplasmic"/>
</dbReference>
<dbReference type="NCBIfam" id="NF006741">
    <property type="entry name" value="PRK09269.1"/>
    <property type="match status" value="1"/>
</dbReference>
<dbReference type="NCBIfam" id="TIGR01806">
    <property type="entry name" value="CM_mono2"/>
    <property type="match status" value="1"/>
</dbReference>
<feature type="signal peptide" evidence="6">
    <location>
        <begin position="1"/>
        <end position="25"/>
    </location>
</feature>
<evidence type="ECO:0000259" key="7">
    <source>
        <dbReference type="PROSITE" id="PS51168"/>
    </source>
</evidence>
<proteinExistence type="predicted"/>
<dbReference type="PANTHER" id="PTHR38041:SF2">
    <property type="entry name" value="SECRETED CHORISMATE MUTASE"/>
    <property type="match status" value="1"/>
</dbReference>
<evidence type="ECO:0000256" key="2">
    <source>
        <dbReference type="ARBA" id="ARBA00012404"/>
    </source>
</evidence>
<gene>
    <name evidence="8" type="ORF">IEC33019_4300</name>
</gene>
<dbReference type="InterPro" id="IPR051331">
    <property type="entry name" value="Chorismate_mutase-related"/>
</dbReference>
<comment type="pathway">
    <text evidence="1 5">Metabolic intermediate biosynthesis; prephenate biosynthesis; prephenate from chorismate: step 1/1.</text>
</comment>
<evidence type="ECO:0000256" key="4">
    <source>
        <dbReference type="ARBA" id="ARBA00023235"/>
    </source>
</evidence>
<evidence type="ECO:0000313" key="8">
    <source>
        <dbReference type="EMBL" id="ANY89807.1"/>
    </source>
</evidence>
<name>A0A1B2FC49_PSEPU</name>
<dbReference type="InterPro" id="IPR036979">
    <property type="entry name" value="CM_dom_sf"/>
</dbReference>
<dbReference type="Pfam" id="PF01817">
    <property type="entry name" value="CM_2"/>
    <property type="match status" value="1"/>
</dbReference>
<sequence>MRLNPLTLVTALGLCLTGCATASTAASPLTRLLDDIEQRLDIAEAVALHKWDTHQSVQAPQREREVLTRVRQSAADHGLDAARAEAFFADQIEANKLLQYHFLNDWHRQRQAPDTPRRDLTTQIRPELDQLQNLLLLDLAQFDRERSPGCSQQLADALAQRALDAERHLALVRATTQLCAGL</sequence>
<accession>A0A1B2FC49</accession>
<dbReference type="AlphaFoldDB" id="A0A1B2FC49"/>
<dbReference type="UniPathway" id="UPA00120">
    <property type="reaction ID" value="UER00203"/>
</dbReference>
<feature type="chain" id="PRO_5008536955" description="Chorismate mutase" evidence="6">
    <location>
        <begin position="26"/>
        <end position="182"/>
    </location>
</feature>
<dbReference type="EMBL" id="CP016634">
    <property type="protein sequence ID" value="ANY89807.1"/>
    <property type="molecule type" value="Genomic_DNA"/>
</dbReference>
<dbReference type="PIRSF" id="PIRSF026640">
    <property type="entry name" value="Peripl_chor_mut"/>
    <property type="match status" value="1"/>
</dbReference>
<dbReference type="InterPro" id="IPR002701">
    <property type="entry name" value="CM_II_prokaryot"/>
</dbReference>
<dbReference type="GO" id="GO:0046417">
    <property type="term" value="P:chorismate metabolic process"/>
    <property type="evidence" value="ECO:0007669"/>
    <property type="project" value="InterPro"/>
</dbReference>
<dbReference type="PROSITE" id="PS51168">
    <property type="entry name" value="CHORISMATE_MUT_2"/>
    <property type="match status" value="1"/>
</dbReference>
<dbReference type="SUPFAM" id="SSF48600">
    <property type="entry name" value="Chorismate mutase II"/>
    <property type="match status" value="1"/>
</dbReference>
<dbReference type="PANTHER" id="PTHR38041">
    <property type="entry name" value="CHORISMATE MUTASE"/>
    <property type="match status" value="1"/>
</dbReference>
<dbReference type="GO" id="GO:0009697">
    <property type="term" value="P:salicylic acid biosynthetic process"/>
    <property type="evidence" value="ECO:0007669"/>
    <property type="project" value="TreeGrafter"/>
</dbReference>
<evidence type="ECO:0000256" key="1">
    <source>
        <dbReference type="ARBA" id="ARBA00004817"/>
    </source>
</evidence>
<organism evidence="8">
    <name type="scientific">Pseudomonas putida</name>
    <name type="common">Arthrobacter siderocapsulatus</name>
    <dbReference type="NCBI Taxonomy" id="303"/>
    <lineage>
        <taxon>Bacteria</taxon>
        <taxon>Pseudomonadati</taxon>
        <taxon>Pseudomonadota</taxon>
        <taxon>Gammaproteobacteria</taxon>
        <taxon>Pseudomonadales</taxon>
        <taxon>Pseudomonadaceae</taxon>
        <taxon>Pseudomonas</taxon>
    </lineage>
</organism>
<feature type="domain" description="Chorismate mutase" evidence="7">
    <location>
        <begin position="1"/>
        <end position="103"/>
    </location>
</feature>
<evidence type="ECO:0000256" key="5">
    <source>
        <dbReference type="PIRNR" id="PIRNR026640"/>
    </source>
</evidence>
<dbReference type="InterPro" id="IPR036263">
    <property type="entry name" value="Chorismate_II_sf"/>
</dbReference>
<dbReference type="EC" id="5.4.99.5" evidence="2 5"/>
<dbReference type="Gene3D" id="1.20.59.10">
    <property type="entry name" value="Chorismate mutase"/>
    <property type="match status" value="1"/>
</dbReference>
<dbReference type="SMART" id="SM00830">
    <property type="entry name" value="CM_2"/>
    <property type="match status" value="1"/>
</dbReference>
<comment type="function">
    <text evidence="5">Catalyzes the Claisen rearrangement of chorismate to prephenate.</text>
</comment>
<protein>
    <recommendedName>
        <fullName evidence="2 5">Chorismate mutase</fullName>
        <ecNumber evidence="2 5">5.4.99.5</ecNumber>
    </recommendedName>
</protein>